<evidence type="ECO:0000256" key="5">
    <source>
        <dbReference type="ARBA" id="ARBA00023163"/>
    </source>
</evidence>
<comment type="subcellular location">
    <subcellularLocation>
        <location evidence="1">Nucleus</location>
    </subcellularLocation>
</comment>
<dbReference type="FunFam" id="1.10.10.60:FF:000010">
    <property type="entry name" value="Transcriptional activator Myb isoform A"/>
    <property type="match status" value="1"/>
</dbReference>
<dbReference type="FunFam" id="1.10.10.60:FF:000324">
    <property type="entry name" value="Transcription factor MYB3R-2"/>
    <property type="match status" value="1"/>
</dbReference>
<protein>
    <submittedName>
        <fullName evidence="10">SANT/Myb domain-containing protein</fullName>
    </submittedName>
</protein>
<feature type="compositionally biased region" description="Basic and acidic residues" evidence="7">
    <location>
        <begin position="558"/>
        <end position="567"/>
    </location>
</feature>
<evidence type="ECO:0000256" key="4">
    <source>
        <dbReference type="ARBA" id="ARBA00023125"/>
    </source>
</evidence>
<dbReference type="InterPro" id="IPR009057">
    <property type="entry name" value="Homeodomain-like_sf"/>
</dbReference>
<keyword evidence="5" id="KW-0804">Transcription</keyword>
<evidence type="ECO:0000313" key="10">
    <source>
        <dbReference type="EMBL" id="RWR72454.1"/>
    </source>
</evidence>
<evidence type="ECO:0000313" key="11">
    <source>
        <dbReference type="Proteomes" id="UP000283530"/>
    </source>
</evidence>
<keyword evidence="2" id="KW-0677">Repeat</keyword>
<feature type="region of interest" description="Disordered" evidence="7">
    <location>
        <begin position="869"/>
        <end position="892"/>
    </location>
</feature>
<dbReference type="FunFam" id="1.10.10.60:FF:000016">
    <property type="entry name" value="Transcriptional activator Myb isoform A"/>
    <property type="match status" value="1"/>
</dbReference>
<organism evidence="10 11">
    <name type="scientific">Cinnamomum micranthum f. kanehirae</name>
    <dbReference type="NCBI Taxonomy" id="337451"/>
    <lineage>
        <taxon>Eukaryota</taxon>
        <taxon>Viridiplantae</taxon>
        <taxon>Streptophyta</taxon>
        <taxon>Embryophyta</taxon>
        <taxon>Tracheophyta</taxon>
        <taxon>Spermatophyta</taxon>
        <taxon>Magnoliopsida</taxon>
        <taxon>Magnoliidae</taxon>
        <taxon>Laurales</taxon>
        <taxon>Lauraceae</taxon>
        <taxon>Cinnamomum</taxon>
    </lineage>
</organism>
<name>A0A3S3PS18_9MAGN</name>
<keyword evidence="3" id="KW-0805">Transcription regulation</keyword>
<feature type="domain" description="Myb-like" evidence="8">
    <location>
        <begin position="144"/>
        <end position="194"/>
    </location>
</feature>
<feature type="compositionally biased region" description="Polar residues" evidence="7">
    <location>
        <begin position="37"/>
        <end position="47"/>
    </location>
</feature>
<feature type="domain" description="HTH myb-type" evidence="9">
    <location>
        <begin position="92"/>
        <end position="147"/>
    </location>
</feature>
<comment type="caution">
    <text evidence="10">The sequence shown here is derived from an EMBL/GenBank/DDBJ whole genome shotgun (WGS) entry which is preliminary data.</text>
</comment>
<gene>
    <name evidence="10" type="ORF">CKAN_00067700</name>
</gene>
<evidence type="ECO:0000259" key="9">
    <source>
        <dbReference type="PROSITE" id="PS51294"/>
    </source>
</evidence>
<dbReference type="AlphaFoldDB" id="A0A3S3PS18"/>
<evidence type="ECO:0000259" key="8">
    <source>
        <dbReference type="PROSITE" id="PS50090"/>
    </source>
</evidence>
<keyword evidence="4" id="KW-0238">DNA-binding</keyword>
<dbReference type="Proteomes" id="UP000283530">
    <property type="component" value="Unassembled WGS sequence"/>
</dbReference>
<evidence type="ECO:0000256" key="1">
    <source>
        <dbReference type="ARBA" id="ARBA00004123"/>
    </source>
</evidence>
<evidence type="ECO:0000256" key="3">
    <source>
        <dbReference type="ARBA" id="ARBA00023015"/>
    </source>
</evidence>
<dbReference type="GO" id="GO:0000981">
    <property type="term" value="F:DNA-binding transcription factor activity, RNA polymerase II-specific"/>
    <property type="evidence" value="ECO:0007669"/>
    <property type="project" value="TreeGrafter"/>
</dbReference>
<dbReference type="PANTHER" id="PTHR45614:SF123">
    <property type="entry name" value="MYB DNA-BINDING DOMAIN SUPERFAMILY PROTEIN-RELATED"/>
    <property type="match status" value="1"/>
</dbReference>
<dbReference type="SUPFAM" id="SSF46689">
    <property type="entry name" value="Homeodomain-like"/>
    <property type="match status" value="2"/>
</dbReference>
<feature type="domain" description="Myb-like" evidence="8">
    <location>
        <begin position="92"/>
        <end position="143"/>
    </location>
</feature>
<dbReference type="InterPro" id="IPR001005">
    <property type="entry name" value="SANT/Myb"/>
</dbReference>
<evidence type="ECO:0000256" key="6">
    <source>
        <dbReference type="ARBA" id="ARBA00023242"/>
    </source>
</evidence>
<dbReference type="GO" id="GO:0000978">
    <property type="term" value="F:RNA polymerase II cis-regulatory region sequence-specific DNA binding"/>
    <property type="evidence" value="ECO:0007669"/>
    <property type="project" value="TreeGrafter"/>
</dbReference>
<dbReference type="GO" id="GO:0005634">
    <property type="term" value="C:nucleus"/>
    <property type="evidence" value="ECO:0007669"/>
    <property type="project" value="UniProtKB-SubCell"/>
</dbReference>
<reference evidence="10 11" key="1">
    <citation type="journal article" date="2019" name="Nat. Plants">
        <title>Stout camphor tree genome fills gaps in understanding of flowering plant genome evolution.</title>
        <authorList>
            <person name="Chaw S.M."/>
            <person name="Liu Y.C."/>
            <person name="Wu Y.W."/>
            <person name="Wang H.Y."/>
            <person name="Lin C.I."/>
            <person name="Wu C.S."/>
            <person name="Ke H.M."/>
            <person name="Chang L.Y."/>
            <person name="Hsu C.Y."/>
            <person name="Yang H.T."/>
            <person name="Sudianto E."/>
            <person name="Hsu M.H."/>
            <person name="Wu K.P."/>
            <person name="Wang L.N."/>
            <person name="Leebens-Mack J.H."/>
            <person name="Tsai I.J."/>
        </authorList>
    </citation>
    <scope>NUCLEOTIDE SEQUENCE [LARGE SCALE GENOMIC DNA]</scope>
    <source>
        <strain evidence="11">cv. Chaw 1501</strain>
        <tissue evidence="10">Young leaves</tissue>
    </source>
</reference>
<dbReference type="PANTHER" id="PTHR45614">
    <property type="entry name" value="MYB PROTEIN-RELATED"/>
    <property type="match status" value="1"/>
</dbReference>
<feature type="domain" description="HTH myb-type" evidence="9">
    <location>
        <begin position="148"/>
        <end position="198"/>
    </location>
</feature>
<dbReference type="CDD" id="cd00167">
    <property type="entry name" value="SANT"/>
    <property type="match status" value="3"/>
</dbReference>
<dbReference type="EMBL" id="QPKB01000001">
    <property type="protein sequence ID" value="RWR72454.1"/>
    <property type="molecule type" value="Genomic_DNA"/>
</dbReference>
<dbReference type="PROSITE" id="PS51294">
    <property type="entry name" value="HTH_MYB"/>
    <property type="match status" value="3"/>
</dbReference>
<dbReference type="PROSITE" id="PS50090">
    <property type="entry name" value="MYB_LIKE"/>
    <property type="match status" value="3"/>
</dbReference>
<dbReference type="Pfam" id="PF13921">
    <property type="entry name" value="Myb_DNA-bind_6"/>
    <property type="match status" value="1"/>
</dbReference>
<evidence type="ECO:0000256" key="2">
    <source>
        <dbReference type="ARBA" id="ARBA00022737"/>
    </source>
</evidence>
<feature type="domain" description="HTH myb-type" evidence="9">
    <location>
        <begin position="40"/>
        <end position="91"/>
    </location>
</feature>
<evidence type="ECO:0000256" key="7">
    <source>
        <dbReference type="SAM" id="MobiDB-lite"/>
    </source>
</evidence>
<dbReference type="InterPro" id="IPR017930">
    <property type="entry name" value="Myb_dom"/>
</dbReference>
<feature type="region of interest" description="Disordered" evidence="7">
    <location>
        <begin position="549"/>
        <end position="578"/>
    </location>
</feature>
<accession>A0A3S3PS18</accession>
<dbReference type="Gene3D" id="1.10.10.60">
    <property type="entry name" value="Homeodomain-like"/>
    <property type="match status" value="3"/>
</dbReference>
<keyword evidence="6" id="KW-0539">Nucleus</keyword>
<dbReference type="InterPro" id="IPR050560">
    <property type="entry name" value="MYB_TF"/>
</dbReference>
<feature type="region of interest" description="Disordered" evidence="7">
    <location>
        <begin position="1"/>
        <end position="48"/>
    </location>
</feature>
<dbReference type="SMART" id="SM00717">
    <property type="entry name" value="SANT"/>
    <property type="match status" value="3"/>
</dbReference>
<feature type="domain" description="Myb-like" evidence="8">
    <location>
        <begin position="40"/>
        <end position="91"/>
    </location>
</feature>
<dbReference type="OrthoDB" id="2143914at2759"/>
<sequence>MADKTKSARNSEVTAVVPSNGGSDCFQKPRPFHGRTSGPTRRSTKGQWTAEEDELLCRAVQQYKGRNWKKIAECFKDRTDVQCLHRWQKVLNPELVKGPWSKEEDDMIIDLVGKYGAKKWSTIAQALPGRIGKQCRERWHNHLNPSINREAWTQEEELALIQAHQIYGNKWAELTKFLPGRTDNAIKNHWNSSVKKKVDSYLASGLLTQFQGLPNVENLNKYVSSSSANKPQESEDSGFKDGVEVEELFNCSQGSTSVNCSNVTNAIPVHVQQEFEMREEDIREMMQVSDSSLGFKESCAPIGETTCAVPEMPVQLSSHGFSNSSSFEKVRETSKWNSSGAGGNQEIGSILVQDSIGLHAPSSMENVLDHPIEPLDDILSFNGDGSKNKLLVTGIGKVQESHCLVETSQWHSSDARGNHETESILVQDSIRFHSPRSMENILADPIEPLDDCNRNSFLETGIDKGFLLKSSAEGSNVVDLDGCADSLIYQCDVQGFEMARAFASCSIVCQSDNQGSEAVRMLASSSHPYCPCRPSDMSGMSCSKSLFTSVSSSLPPGDSRDPFRSEDNEGQEISIETQNLEPVTCSYDEFVYTSVSKNPPCTGDWANDGIYAESDQKKEVSELKTIEMFGFANRDAIGNHSRMEGSSNPHTEKWGSEYLSYEPPRFPSLEIPFVNCDLISSGDEAYSPLGIRRLMMSSMNCSTPYSLWDSSIDEENSDAALNGAAKSFICTPSVLKKRNRDLLSPLQERKCDKKGLFCASPLNRSDISCLDVIFDENGTCKASLSSFEGALISPSPYSRKRNSILVSPRDKENIDRKDENGVEKIKQGLVGFEQLREAGVDIGSQTKPTGVLVEHNMNDMLLFSPQDTFSTSGPLNTGARTPRSLAGRSLETTSDQIDLVDGSVEPSSRDQGFFGVFTPNVGDKKHGHHLNPLALQVTVEKDGSFNSAGVENINIFAETPGTKRGIESPSSWKSPWFMNSLLSGQRFDTEITFEDIGIFLSPGGRTYDAIGLMKQLNEHTAAALAEAKEVLATENPEMDVRHMNENCLADQSSSKENNQLQDNEMGNPILSQHNVLPFQTERRVLDFNGCATPIKENGKANGGETSLNFSSPSSYLMKGCR</sequence>
<proteinExistence type="predicted"/>
<keyword evidence="11" id="KW-1185">Reference proteome</keyword>
<dbReference type="STRING" id="337451.A0A3S3PS18"/>
<feature type="compositionally biased region" description="Polar residues" evidence="7">
    <location>
        <begin position="869"/>
        <end position="879"/>
    </location>
</feature>
<feature type="region of interest" description="Disordered" evidence="7">
    <location>
        <begin position="1095"/>
        <end position="1121"/>
    </location>
</feature>
<dbReference type="Pfam" id="PF00249">
    <property type="entry name" value="Myb_DNA-binding"/>
    <property type="match status" value="1"/>
</dbReference>
<feature type="compositionally biased region" description="Polar residues" evidence="7">
    <location>
        <begin position="1103"/>
        <end position="1114"/>
    </location>
</feature>